<proteinExistence type="predicted"/>
<dbReference type="InterPro" id="IPR002925">
    <property type="entry name" value="Dienelactn_hydro"/>
</dbReference>
<dbReference type="RefSeq" id="WP_084393502.1">
    <property type="nucleotide sequence ID" value="NZ_BMKF01000001.1"/>
</dbReference>
<keyword evidence="2" id="KW-0732">Signal</keyword>
<dbReference type="InterPro" id="IPR029058">
    <property type="entry name" value="AB_hydrolase_fold"/>
</dbReference>
<keyword evidence="1" id="KW-0378">Hydrolase</keyword>
<comment type="caution">
    <text evidence="4">The sequence shown here is derived from an EMBL/GenBank/DDBJ whole genome shotgun (WGS) entry which is preliminary data.</text>
</comment>
<dbReference type="Pfam" id="PF01738">
    <property type="entry name" value="DLH"/>
    <property type="match status" value="1"/>
</dbReference>
<sequence length="306" mass="32721">MLRTCARLAVGGLFLIAGGSPVLAQTDTGSDERPMALPPVPVPADPPEHAAISLGGALDDRALWEHFLDQLTVRNVTAAELYPVLPASDAGNGKAVIVVPGGGYMFVSVENEGFPVAERLAAEGYTAFVLKYRTRPTPADPEAFLAFLAPLAAQLGKVELEAYVPAVEDLASAMTYVSRHCPDYGCASGRVDLIGFSAGGLSIIRMLETQPKDVTVASAALVYPPLSQTVRARSKPPLFLAVASDDPLFRQGGFTVPQAWYRATGRLEFHLYDHGGHGFGTLRKGATSERWLDQYVSWLSVAHDQD</sequence>
<dbReference type="Proteomes" id="UP000628854">
    <property type="component" value="Unassembled WGS sequence"/>
</dbReference>
<evidence type="ECO:0000313" key="4">
    <source>
        <dbReference type="EMBL" id="GGB61654.1"/>
    </source>
</evidence>
<protein>
    <recommendedName>
        <fullName evidence="3">Dienelactone hydrolase domain-containing protein</fullName>
    </recommendedName>
</protein>
<dbReference type="PANTHER" id="PTHR48081:SF6">
    <property type="entry name" value="PEPTIDASE S9 PROLYL OLIGOPEPTIDASE CATALYTIC DOMAIN-CONTAINING PROTEIN"/>
    <property type="match status" value="1"/>
</dbReference>
<dbReference type="EMBL" id="BMKF01000001">
    <property type="protein sequence ID" value="GGB61654.1"/>
    <property type="molecule type" value="Genomic_DNA"/>
</dbReference>
<gene>
    <name evidence="4" type="ORF">GCM10011503_07820</name>
</gene>
<dbReference type="SUPFAM" id="SSF53474">
    <property type="entry name" value="alpha/beta-Hydrolases"/>
    <property type="match status" value="1"/>
</dbReference>
<evidence type="ECO:0000256" key="2">
    <source>
        <dbReference type="SAM" id="SignalP"/>
    </source>
</evidence>
<dbReference type="PANTHER" id="PTHR48081">
    <property type="entry name" value="AB HYDROLASE SUPERFAMILY PROTEIN C4A8.06C"/>
    <property type="match status" value="1"/>
</dbReference>
<reference evidence="5" key="1">
    <citation type="journal article" date="2019" name="Int. J. Syst. Evol. Microbiol.">
        <title>The Global Catalogue of Microorganisms (GCM) 10K type strain sequencing project: providing services to taxonomists for standard genome sequencing and annotation.</title>
        <authorList>
            <consortium name="The Broad Institute Genomics Platform"/>
            <consortium name="The Broad Institute Genome Sequencing Center for Infectious Disease"/>
            <person name="Wu L."/>
            <person name="Ma J."/>
        </authorList>
    </citation>
    <scope>NUCLEOTIDE SEQUENCE [LARGE SCALE GENOMIC DNA]</scope>
    <source>
        <strain evidence="5">CGMCC 1.15928</strain>
    </source>
</reference>
<evidence type="ECO:0000259" key="3">
    <source>
        <dbReference type="Pfam" id="PF01738"/>
    </source>
</evidence>
<organism evidence="4 5">
    <name type="scientific">Henriciella pelagia</name>
    <dbReference type="NCBI Taxonomy" id="1977912"/>
    <lineage>
        <taxon>Bacteria</taxon>
        <taxon>Pseudomonadati</taxon>
        <taxon>Pseudomonadota</taxon>
        <taxon>Alphaproteobacteria</taxon>
        <taxon>Hyphomonadales</taxon>
        <taxon>Hyphomonadaceae</taxon>
        <taxon>Henriciella</taxon>
    </lineage>
</organism>
<feature type="signal peptide" evidence="2">
    <location>
        <begin position="1"/>
        <end position="24"/>
    </location>
</feature>
<evidence type="ECO:0000256" key="1">
    <source>
        <dbReference type="ARBA" id="ARBA00022801"/>
    </source>
</evidence>
<keyword evidence="5" id="KW-1185">Reference proteome</keyword>
<name>A0ABQ1JAK4_9PROT</name>
<dbReference type="Gene3D" id="3.40.50.1820">
    <property type="entry name" value="alpha/beta hydrolase"/>
    <property type="match status" value="1"/>
</dbReference>
<dbReference type="InterPro" id="IPR050300">
    <property type="entry name" value="GDXG_lipolytic_enzyme"/>
</dbReference>
<feature type="domain" description="Dienelactone hydrolase" evidence="3">
    <location>
        <begin position="92"/>
        <end position="284"/>
    </location>
</feature>
<evidence type="ECO:0000313" key="5">
    <source>
        <dbReference type="Proteomes" id="UP000628854"/>
    </source>
</evidence>
<feature type="chain" id="PRO_5047320689" description="Dienelactone hydrolase domain-containing protein" evidence="2">
    <location>
        <begin position="25"/>
        <end position="306"/>
    </location>
</feature>
<accession>A0ABQ1JAK4</accession>